<proteinExistence type="predicted"/>
<reference evidence="3 4" key="1">
    <citation type="journal article" date="2024" name="Ann. Entomol. Soc. Am.">
        <title>Genomic analyses of the southern and eastern yellowjacket wasps (Hymenoptera: Vespidae) reveal evolutionary signatures of social life.</title>
        <authorList>
            <person name="Catto M.A."/>
            <person name="Caine P.B."/>
            <person name="Orr S.E."/>
            <person name="Hunt B.G."/>
            <person name="Goodisman M.A.D."/>
        </authorList>
    </citation>
    <scope>NUCLEOTIDE SEQUENCE [LARGE SCALE GENOMIC DNA]</scope>
    <source>
        <strain evidence="3">233</strain>
        <tissue evidence="3">Head and thorax</tissue>
    </source>
</reference>
<dbReference type="Proteomes" id="UP001607302">
    <property type="component" value="Unassembled WGS sequence"/>
</dbReference>
<keyword evidence="2" id="KW-0732">Signal</keyword>
<evidence type="ECO:0000256" key="1">
    <source>
        <dbReference type="SAM" id="MobiDB-lite"/>
    </source>
</evidence>
<dbReference type="EMBL" id="JAUDFV010000138">
    <property type="protein sequence ID" value="KAL2725345.1"/>
    <property type="molecule type" value="Genomic_DNA"/>
</dbReference>
<name>A0ABD2B064_VESSQ</name>
<accession>A0ABD2B064</accession>
<feature type="compositionally biased region" description="Gly residues" evidence="1">
    <location>
        <begin position="37"/>
        <end position="48"/>
    </location>
</feature>
<feature type="region of interest" description="Disordered" evidence="1">
    <location>
        <begin position="37"/>
        <end position="69"/>
    </location>
</feature>
<dbReference type="AlphaFoldDB" id="A0ABD2B064"/>
<evidence type="ECO:0000256" key="2">
    <source>
        <dbReference type="SAM" id="SignalP"/>
    </source>
</evidence>
<comment type="caution">
    <text evidence="3">The sequence shown here is derived from an EMBL/GenBank/DDBJ whole genome shotgun (WGS) entry which is preliminary data.</text>
</comment>
<organism evidence="3 4">
    <name type="scientific">Vespula squamosa</name>
    <name type="common">Southern yellow jacket</name>
    <name type="synonym">Wasp</name>
    <dbReference type="NCBI Taxonomy" id="30214"/>
    <lineage>
        <taxon>Eukaryota</taxon>
        <taxon>Metazoa</taxon>
        <taxon>Ecdysozoa</taxon>
        <taxon>Arthropoda</taxon>
        <taxon>Hexapoda</taxon>
        <taxon>Insecta</taxon>
        <taxon>Pterygota</taxon>
        <taxon>Neoptera</taxon>
        <taxon>Endopterygota</taxon>
        <taxon>Hymenoptera</taxon>
        <taxon>Apocrita</taxon>
        <taxon>Aculeata</taxon>
        <taxon>Vespoidea</taxon>
        <taxon>Vespidae</taxon>
        <taxon>Vespinae</taxon>
        <taxon>Vespula</taxon>
    </lineage>
</organism>
<protein>
    <submittedName>
        <fullName evidence="3">T-lymphocyte activation antigen CD86-like isoform X1</fullName>
    </submittedName>
</protein>
<evidence type="ECO:0000313" key="4">
    <source>
        <dbReference type="Proteomes" id="UP001607302"/>
    </source>
</evidence>
<feature type="signal peptide" evidence="2">
    <location>
        <begin position="1"/>
        <end position="15"/>
    </location>
</feature>
<feature type="chain" id="PRO_5044770568" evidence="2">
    <location>
        <begin position="16"/>
        <end position="69"/>
    </location>
</feature>
<keyword evidence="4" id="KW-1185">Reference proteome</keyword>
<gene>
    <name evidence="3" type="ORF">V1478_008018</name>
</gene>
<evidence type="ECO:0000313" key="3">
    <source>
        <dbReference type="EMBL" id="KAL2725345.1"/>
    </source>
</evidence>
<sequence>MSTINVATWLLGVVALTTINNEVEVGGGGSCCDGCGGGEGGEGDGGGKTFETSKRPTRLDLSPELPHGP</sequence>